<evidence type="ECO:0000313" key="4">
    <source>
        <dbReference type="Proteomes" id="UP001174909"/>
    </source>
</evidence>
<organism evidence="3 4">
    <name type="scientific">Geodia barretti</name>
    <name type="common">Barrett's horny sponge</name>
    <dbReference type="NCBI Taxonomy" id="519541"/>
    <lineage>
        <taxon>Eukaryota</taxon>
        <taxon>Metazoa</taxon>
        <taxon>Porifera</taxon>
        <taxon>Demospongiae</taxon>
        <taxon>Heteroscleromorpha</taxon>
        <taxon>Tetractinellida</taxon>
        <taxon>Astrophorina</taxon>
        <taxon>Geodiidae</taxon>
        <taxon>Geodia</taxon>
    </lineage>
</organism>
<dbReference type="Pfam" id="PF02515">
    <property type="entry name" value="CoA_transf_3"/>
    <property type="match status" value="1"/>
</dbReference>
<dbReference type="InterPro" id="IPR050483">
    <property type="entry name" value="CoA-transferase_III_domain"/>
</dbReference>
<sequence>MDKALEGVKILDLTHVQAGPSCTQMLGFLGADVIKLEDVWGGDSTRKDLRHSEDSDSFYFLIFNNNKRAVSINLKTEKGRELFTGLLKWADVLVENYSLGMLDRLGFGWDVMHEINPGLVYAAIKGFGSYGPYAEYKGWEMVAQAVGGAMATTGYPDRPPVYLSPGVGDSGSGLHAAIGILAALRKRDITGEGQRVEVAMQDAVVNLMRMQMTPVLGLKLPEARRGHRAGRGIPLIYPCAPGGDDDYVMIFPRGEMWELLFVAMGREDLIGDERFADYDSVAQHADEIESIISEWTRKHTKHEAMKILAGAGVLAGRP</sequence>
<dbReference type="Proteomes" id="UP001174909">
    <property type="component" value="Unassembled WGS sequence"/>
</dbReference>
<dbReference type="PANTHER" id="PTHR48207:SF3">
    <property type="entry name" value="SUCCINATE--HYDROXYMETHYLGLUTARATE COA-TRANSFERASE"/>
    <property type="match status" value="1"/>
</dbReference>
<dbReference type="GO" id="GO:0008410">
    <property type="term" value="F:CoA-transferase activity"/>
    <property type="evidence" value="ECO:0007669"/>
    <property type="project" value="TreeGrafter"/>
</dbReference>
<keyword evidence="2" id="KW-0808">Transferase</keyword>
<dbReference type="InterPro" id="IPR023606">
    <property type="entry name" value="CoA-Trfase_III_dom_1_sf"/>
</dbReference>
<dbReference type="InterPro" id="IPR003673">
    <property type="entry name" value="CoA-Trfase_fam_III"/>
</dbReference>
<gene>
    <name evidence="3" type="ORF">GBAR_LOCUS5683</name>
</gene>
<dbReference type="SUPFAM" id="SSF89796">
    <property type="entry name" value="CoA-transferase family III (CaiB/BaiF)"/>
    <property type="match status" value="1"/>
</dbReference>
<dbReference type="AlphaFoldDB" id="A0AA35RBA7"/>
<comment type="caution">
    <text evidence="3">The sequence shown here is derived from an EMBL/GenBank/DDBJ whole genome shotgun (WGS) entry which is preliminary data.</text>
</comment>
<dbReference type="PANTHER" id="PTHR48207">
    <property type="entry name" value="SUCCINATE--HYDROXYMETHYLGLUTARATE COA-TRANSFERASE"/>
    <property type="match status" value="1"/>
</dbReference>
<evidence type="ECO:0000256" key="1">
    <source>
        <dbReference type="ARBA" id="ARBA00008383"/>
    </source>
</evidence>
<evidence type="ECO:0000256" key="2">
    <source>
        <dbReference type="ARBA" id="ARBA00022679"/>
    </source>
</evidence>
<reference evidence="3" key="1">
    <citation type="submission" date="2023-03" db="EMBL/GenBank/DDBJ databases">
        <authorList>
            <person name="Steffen K."/>
            <person name="Cardenas P."/>
        </authorList>
    </citation>
    <scope>NUCLEOTIDE SEQUENCE</scope>
</reference>
<dbReference type="EMBL" id="CASHTH010000832">
    <property type="protein sequence ID" value="CAI8008285.1"/>
    <property type="molecule type" value="Genomic_DNA"/>
</dbReference>
<evidence type="ECO:0000313" key="3">
    <source>
        <dbReference type="EMBL" id="CAI8008285.1"/>
    </source>
</evidence>
<accession>A0AA35RBA7</accession>
<dbReference type="InterPro" id="IPR044855">
    <property type="entry name" value="CoA-Trfase_III_dom3_sf"/>
</dbReference>
<dbReference type="Gene3D" id="3.30.1540.10">
    <property type="entry name" value="formyl-coa transferase, domain 3"/>
    <property type="match status" value="1"/>
</dbReference>
<proteinExistence type="inferred from homology"/>
<name>A0AA35RBA7_GEOBA</name>
<dbReference type="Gene3D" id="3.40.50.10540">
    <property type="entry name" value="Crotonobetainyl-coa:carnitine coa-transferase, domain 1"/>
    <property type="match status" value="1"/>
</dbReference>
<comment type="similarity">
    <text evidence="1">Belongs to the CoA-transferase III family.</text>
</comment>
<protein>
    <submittedName>
        <fullName evidence="3">Formyl-CoA:oxalate CoA-transferase</fullName>
    </submittedName>
</protein>
<keyword evidence="4" id="KW-1185">Reference proteome</keyword>